<feature type="region of interest" description="Disordered" evidence="6">
    <location>
        <begin position="1"/>
        <end position="35"/>
    </location>
</feature>
<dbReference type="EMBL" id="BAAAFZ010000047">
    <property type="protein sequence ID" value="GAA0590262.1"/>
    <property type="molecule type" value="Genomic_DNA"/>
</dbReference>
<evidence type="ECO:0000313" key="9">
    <source>
        <dbReference type="Proteomes" id="UP001501588"/>
    </source>
</evidence>
<proteinExistence type="inferred from homology"/>
<feature type="domain" description="FMN hydroxy acid dehydrogenase" evidence="7">
    <location>
        <begin position="36"/>
        <end position="419"/>
    </location>
</feature>
<dbReference type="Pfam" id="PF01070">
    <property type="entry name" value="FMN_dh"/>
    <property type="match status" value="1"/>
</dbReference>
<dbReference type="InterPro" id="IPR037396">
    <property type="entry name" value="FMN_HAD"/>
</dbReference>
<keyword evidence="3" id="KW-0288">FMN</keyword>
<keyword evidence="4" id="KW-0560">Oxidoreductase</keyword>
<dbReference type="Gene3D" id="3.20.20.70">
    <property type="entry name" value="Aldolase class I"/>
    <property type="match status" value="1"/>
</dbReference>
<dbReference type="PROSITE" id="PS00557">
    <property type="entry name" value="FMN_HYDROXY_ACID_DH_1"/>
    <property type="match status" value="1"/>
</dbReference>
<comment type="similarity">
    <text evidence="5">Belongs to the FMN-dependent alpha-hydroxy acid dehydrogenase family.</text>
</comment>
<dbReference type="InterPro" id="IPR013785">
    <property type="entry name" value="Aldolase_TIM"/>
</dbReference>
<keyword evidence="9" id="KW-1185">Reference proteome</keyword>
<dbReference type="RefSeq" id="WP_343896265.1">
    <property type="nucleotide sequence ID" value="NZ_BAAAFZ010000047.1"/>
</dbReference>
<evidence type="ECO:0000256" key="4">
    <source>
        <dbReference type="ARBA" id="ARBA00023002"/>
    </source>
</evidence>
<dbReference type="InterPro" id="IPR008259">
    <property type="entry name" value="FMN_hydac_DH_AS"/>
</dbReference>
<dbReference type="CDD" id="cd02809">
    <property type="entry name" value="alpha_hydroxyacid_oxid_FMN"/>
    <property type="match status" value="1"/>
</dbReference>
<accession>A0ABP3QMB0</accession>
<protein>
    <submittedName>
        <fullName evidence="8">Alpha-hydroxy acid oxidase</fullName>
    </submittedName>
</protein>
<sequence length="421" mass="45421">MSPEGPVPYGGDVEQAPQAPAAQQPSEARPADRAPRNLRGFLSLEDFERAARRRLPRMLHGFVSGACETDASLRDNRDAFAEWGFVPRVLVDTSNRETVTELLGRRYAAPFGIAPMGASALSAYRGDLAFARAAAAAAIPMILSASSLIPMEEVRAEGPTAWYQAYLPGDPSRIEPLVDRVAAAGFDTFVLTVDVPVSANRENNVRNGYSLPLKPTPGLAWQGITHPRWLFGTALRTLLNHGMPHFENMDAFRGPPVLSRDLQRAFGQRDGLAWEHLELIRNRWPGHLVVKGIMSPEDARIARDSGADGVIVSNHGGRQLDGTASPLRVLPAVAEEARGMAVMLDGGIRRGTDILKALALGAHFVFVGRPFICAAAVGGEPGVRHAILLLWEEVMRDMAMLGVTDLAGVGPEFLLRLRGGG</sequence>
<evidence type="ECO:0000256" key="2">
    <source>
        <dbReference type="ARBA" id="ARBA00022630"/>
    </source>
</evidence>
<dbReference type="PANTHER" id="PTHR10578:SF107">
    <property type="entry name" value="2-HYDROXYACID OXIDASE 1"/>
    <property type="match status" value="1"/>
</dbReference>
<evidence type="ECO:0000313" key="8">
    <source>
        <dbReference type="EMBL" id="GAA0590262.1"/>
    </source>
</evidence>
<dbReference type="InterPro" id="IPR012133">
    <property type="entry name" value="Alpha-hydoxy_acid_DH_FMN"/>
</dbReference>
<evidence type="ECO:0000256" key="6">
    <source>
        <dbReference type="SAM" id="MobiDB-lite"/>
    </source>
</evidence>
<organism evidence="8 9">
    <name type="scientific">Craurococcus roseus</name>
    <dbReference type="NCBI Taxonomy" id="77585"/>
    <lineage>
        <taxon>Bacteria</taxon>
        <taxon>Pseudomonadati</taxon>
        <taxon>Pseudomonadota</taxon>
        <taxon>Alphaproteobacteria</taxon>
        <taxon>Acetobacterales</taxon>
        <taxon>Acetobacteraceae</taxon>
        <taxon>Craurococcus</taxon>
    </lineage>
</organism>
<evidence type="ECO:0000256" key="5">
    <source>
        <dbReference type="ARBA" id="ARBA00024042"/>
    </source>
</evidence>
<comment type="caution">
    <text evidence="8">The sequence shown here is derived from an EMBL/GenBank/DDBJ whole genome shotgun (WGS) entry which is preliminary data.</text>
</comment>
<evidence type="ECO:0000256" key="3">
    <source>
        <dbReference type="ARBA" id="ARBA00022643"/>
    </source>
</evidence>
<dbReference type="Proteomes" id="UP001501588">
    <property type="component" value="Unassembled WGS sequence"/>
</dbReference>
<dbReference type="PROSITE" id="PS51349">
    <property type="entry name" value="FMN_HYDROXY_ACID_DH_2"/>
    <property type="match status" value="1"/>
</dbReference>
<name>A0ABP3QMB0_9PROT</name>
<reference evidence="9" key="1">
    <citation type="journal article" date="2019" name="Int. J. Syst. Evol. Microbiol.">
        <title>The Global Catalogue of Microorganisms (GCM) 10K type strain sequencing project: providing services to taxonomists for standard genome sequencing and annotation.</title>
        <authorList>
            <consortium name="The Broad Institute Genomics Platform"/>
            <consortium name="The Broad Institute Genome Sequencing Center for Infectious Disease"/>
            <person name="Wu L."/>
            <person name="Ma J."/>
        </authorList>
    </citation>
    <scope>NUCLEOTIDE SEQUENCE [LARGE SCALE GENOMIC DNA]</scope>
    <source>
        <strain evidence="9">JCM 9933</strain>
    </source>
</reference>
<evidence type="ECO:0000256" key="1">
    <source>
        <dbReference type="ARBA" id="ARBA00001917"/>
    </source>
</evidence>
<evidence type="ECO:0000259" key="7">
    <source>
        <dbReference type="PROSITE" id="PS51349"/>
    </source>
</evidence>
<feature type="compositionally biased region" description="Low complexity" evidence="6">
    <location>
        <begin position="15"/>
        <end position="28"/>
    </location>
</feature>
<gene>
    <name evidence="8" type="ORF">GCM10009416_31010</name>
</gene>
<dbReference type="InterPro" id="IPR000262">
    <property type="entry name" value="FMN-dep_DH"/>
</dbReference>
<comment type="cofactor">
    <cofactor evidence="1">
        <name>FMN</name>
        <dbReference type="ChEBI" id="CHEBI:58210"/>
    </cofactor>
</comment>
<dbReference type="PANTHER" id="PTHR10578">
    <property type="entry name" value="S -2-HYDROXY-ACID OXIDASE-RELATED"/>
    <property type="match status" value="1"/>
</dbReference>
<dbReference type="SUPFAM" id="SSF51395">
    <property type="entry name" value="FMN-linked oxidoreductases"/>
    <property type="match status" value="1"/>
</dbReference>
<dbReference type="PIRSF" id="PIRSF000138">
    <property type="entry name" value="Al-hdrx_acd_dh"/>
    <property type="match status" value="1"/>
</dbReference>
<keyword evidence="2" id="KW-0285">Flavoprotein</keyword>